<reference evidence="1 2" key="1">
    <citation type="submission" date="2022-01" db="EMBL/GenBank/DDBJ databases">
        <title>Desulfofustis limnae sp. nov., a novel mesophilic sulfate-reducing bacterium isolated from marsh soil.</title>
        <authorList>
            <person name="Watanabe M."/>
            <person name="Takahashi A."/>
            <person name="Kojima H."/>
            <person name="Fukui M."/>
        </authorList>
    </citation>
    <scope>NUCLEOTIDE SEQUENCE [LARGE SCALE GENOMIC DNA]</scope>
    <source>
        <strain evidence="1 2">PPLL</strain>
    </source>
</reference>
<organism evidence="1 2">
    <name type="scientific">Desulfofustis limnaeus</name>
    <dbReference type="NCBI Taxonomy" id="2740163"/>
    <lineage>
        <taxon>Bacteria</taxon>
        <taxon>Pseudomonadati</taxon>
        <taxon>Thermodesulfobacteriota</taxon>
        <taxon>Desulfobulbia</taxon>
        <taxon>Desulfobulbales</taxon>
        <taxon>Desulfocapsaceae</taxon>
        <taxon>Desulfofustis</taxon>
    </lineage>
</organism>
<dbReference type="GO" id="GO:0016779">
    <property type="term" value="F:nucleotidyltransferase activity"/>
    <property type="evidence" value="ECO:0007669"/>
    <property type="project" value="UniProtKB-KW"/>
</dbReference>
<dbReference type="InterPro" id="IPR029044">
    <property type="entry name" value="Nucleotide-diphossugar_trans"/>
</dbReference>
<evidence type="ECO:0000313" key="2">
    <source>
        <dbReference type="Proteomes" id="UP000830055"/>
    </source>
</evidence>
<keyword evidence="2" id="KW-1185">Reference proteome</keyword>
<keyword evidence="1" id="KW-0808">Transferase</keyword>
<name>A0ABM7WDT6_9BACT</name>
<dbReference type="Pfam" id="PF02348">
    <property type="entry name" value="CTP_transf_3"/>
    <property type="match status" value="1"/>
</dbReference>
<dbReference type="RefSeq" id="WP_284152471.1">
    <property type="nucleotide sequence ID" value="NZ_AP025516.1"/>
</dbReference>
<dbReference type="EMBL" id="AP025516">
    <property type="protein sequence ID" value="BDD89155.1"/>
    <property type="molecule type" value="Genomic_DNA"/>
</dbReference>
<proteinExistence type="predicted"/>
<protein>
    <submittedName>
        <fullName evidence="1">Acylneuraminate cytidylyltransferase</fullName>
    </submittedName>
</protein>
<dbReference type="PANTHER" id="PTHR21485:SF6">
    <property type="entry name" value="N-ACYLNEURAMINATE CYTIDYLYLTRANSFERASE-RELATED"/>
    <property type="match status" value="1"/>
</dbReference>
<accession>A0ABM7WDT6</accession>
<dbReference type="PANTHER" id="PTHR21485">
    <property type="entry name" value="HAD SUPERFAMILY MEMBERS CMAS AND KDSC"/>
    <property type="match status" value="1"/>
</dbReference>
<dbReference type="CDD" id="cd02513">
    <property type="entry name" value="CMP-NeuAc_Synthase"/>
    <property type="match status" value="1"/>
</dbReference>
<dbReference type="InterPro" id="IPR050793">
    <property type="entry name" value="CMP-NeuNAc_synthase"/>
</dbReference>
<gene>
    <name evidence="1" type="ORF">DPPLL_35200</name>
</gene>
<dbReference type="SUPFAM" id="SSF53448">
    <property type="entry name" value="Nucleotide-diphospho-sugar transferases"/>
    <property type="match status" value="1"/>
</dbReference>
<evidence type="ECO:0000313" key="1">
    <source>
        <dbReference type="EMBL" id="BDD89155.1"/>
    </source>
</evidence>
<dbReference type="Proteomes" id="UP000830055">
    <property type="component" value="Chromosome"/>
</dbReference>
<dbReference type="InterPro" id="IPR003329">
    <property type="entry name" value="Cytidylyl_trans"/>
</dbReference>
<keyword evidence="1" id="KW-0548">Nucleotidyltransferase</keyword>
<dbReference type="Gene3D" id="3.90.550.10">
    <property type="entry name" value="Spore Coat Polysaccharide Biosynthesis Protein SpsA, Chain A"/>
    <property type="match status" value="1"/>
</dbReference>
<sequence length="236" mass="26201">MLFDKRILAVVPARGGSKGIKLKNLREVGGVPLVAIAGRLLRDMPEIDRAVVSTDHELIRDVAVASGLEAPFMRPEAIAGDRIGDLEVLTHALHAVEEDDGQRYDIVVMIQPTCPLRTKAHILDSIGKLIEGGYDAVWTVSLTDSKAHPLKQLVLRNDHLDYYDQRGAAIIARQQLEPLYHRNGAAYAISRECLLHKKSIKGDRTSAIVVEEFLPNIDTELDLHFADFFLTRLSNP</sequence>